<dbReference type="EMBL" id="AP026708">
    <property type="protein sequence ID" value="BDQ32629.1"/>
    <property type="molecule type" value="Genomic_DNA"/>
</dbReference>
<sequence length="372" mass="41494">MPFLLKHHFNPNWDPAKLTPEEQADGSVDHTRLNFVQSFTAGDVIAEWVEPEASGEDTESRFLYDTKVFPAGKGTGIRKKCPDKLFAAVDGYACYRDEKIVVRQTLTVRRDVDYHTGNIDFIADIVLEGSVRSGFEIIGRTVSVRDQIEAAHVKARQELRCKGGVKGGGGAFLESARNMKLAYCENGTLKSRRDILIKGALMHSDVFADGRLAVGGRLTGGTVHAYESVYVGGQLGGGLDTITAVVLGYQPSLLYKDAEHNRRIKQLHADIASYEKALNKNDEYRDEIRFLQESAIKELELLKALKVKLWDGIYATERLDRCKVIVPGVVKPGVEVSIGSAYLKVDDYLENVYFYYENDDVKIGYSTAKDRR</sequence>
<dbReference type="Proteomes" id="UP001061361">
    <property type="component" value="Chromosome"/>
</dbReference>
<gene>
    <name evidence="1" type="ORF">JCM14722_01710</name>
</gene>
<evidence type="ECO:0000313" key="1">
    <source>
        <dbReference type="EMBL" id="BDQ32629.1"/>
    </source>
</evidence>
<name>A0ABM8AMN6_9BACT</name>
<keyword evidence="2" id="KW-1185">Reference proteome</keyword>
<evidence type="ECO:0000313" key="2">
    <source>
        <dbReference type="Proteomes" id="UP001061361"/>
    </source>
</evidence>
<reference evidence="1" key="1">
    <citation type="submission" date="2022-08" db="EMBL/GenBank/DDBJ databases">
        <title>Genome Sequence of the sulphate-reducing bacterium, Pseudodesulfovibrio portus JCM14722.</title>
        <authorList>
            <person name="Kondo R."/>
            <person name="Kataoka T."/>
        </authorList>
    </citation>
    <scope>NUCLEOTIDE SEQUENCE</scope>
    <source>
        <strain evidence="1">JCM 14722</strain>
    </source>
</reference>
<dbReference type="Pfam" id="PF03961">
    <property type="entry name" value="FapA"/>
    <property type="match status" value="1"/>
</dbReference>
<dbReference type="PANTHER" id="PTHR38032">
    <property type="entry name" value="POLYMERASE-RELATED"/>
    <property type="match status" value="1"/>
</dbReference>
<proteinExistence type="predicted"/>
<protein>
    <recommendedName>
        <fullName evidence="3">DUF342 domain-containing protein</fullName>
    </recommendedName>
</protein>
<dbReference type="PANTHER" id="PTHR38032:SF1">
    <property type="entry name" value="RNA-BINDING PROTEIN KHPB N-TERMINAL DOMAIN-CONTAINING PROTEIN"/>
    <property type="match status" value="1"/>
</dbReference>
<dbReference type="RefSeq" id="WP_264982700.1">
    <property type="nucleotide sequence ID" value="NZ_AP026708.1"/>
</dbReference>
<dbReference type="InterPro" id="IPR005646">
    <property type="entry name" value="FapA"/>
</dbReference>
<organism evidence="1 2">
    <name type="scientific">Pseudodesulfovibrio portus</name>
    <dbReference type="NCBI Taxonomy" id="231439"/>
    <lineage>
        <taxon>Bacteria</taxon>
        <taxon>Pseudomonadati</taxon>
        <taxon>Thermodesulfobacteriota</taxon>
        <taxon>Desulfovibrionia</taxon>
        <taxon>Desulfovibrionales</taxon>
        <taxon>Desulfovibrionaceae</taxon>
    </lineage>
</organism>
<evidence type="ECO:0008006" key="3">
    <source>
        <dbReference type="Google" id="ProtNLM"/>
    </source>
</evidence>
<dbReference type="InterPro" id="IPR046865">
    <property type="entry name" value="FapA_b_solenoid"/>
</dbReference>
<accession>A0ABM8AMN6</accession>